<keyword evidence="10" id="KW-1185">Reference proteome</keyword>
<comment type="caution">
    <text evidence="9">The sequence shown here is derived from an EMBL/GenBank/DDBJ whole genome shotgun (WGS) entry which is preliminary data.</text>
</comment>
<protein>
    <submittedName>
        <fullName evidence="9">Uncharacterized protein</fullName>
    </submittedName>
</protein>
<keyword evidence="5 8" id="KW-1133">Transmembrane helix</keyword>
<gene>
    <name evidence="9" type="ORF">BaRGS_00004113</name>
</gene>
<reference evidence="9 10" key="1">
    <citation type="journal article" date="2023" name="Sci. Data">
        <title>Genome assembly of the Korean intertidal mud-creeper Batillaria attramentaria.</title>
        <authorList>
            <person name="Patra A.K."/>
            <person name="Ho P.T."/>
            <person name="Jun S."/>
            <person name="Lee S.J."/>
            <person name="Kim Y."/>
            <person name="Won Y.J."/>
        </authorList>
    </citation>
    <scope>NUCLEOTIDE SEQUENCE [LARGE SCALE GENOMIC DNA]</scope>
    <source>
        <strain evidence="9">Wonlab-2016</strain>
    </source>
</reference>
<dbReference type="InterPro" id="IPR003841">
    <property type="entry name" value="Na/Pi_transpt"/>
</dbReference>
<evidence type="ECO:0000256" key="3">
    <source>
        <dbReference type="ARBA" id="ARBA00022475"/>
    </source>
</evidence>
<sequence length="574" mass="62640">MTVAGNSSSQRSDTEAGRGNRDEEEEDPWALPELQDASATPWAELDTRGRVLRVTWLVARFLLLLGLLYMFICSLDILSSAFRLLGGKAAGEAMSNTGLFSNPIAGLMVGVLSTVLVQSSSTSTSIVVSMVSADLLPVRLSIFIIMGTNIGTSVTNTIVAVGQAGERGDFRRAFAAATVHDMFNWLSVLVFLPLEWASGYLFWLTDAITADIVYDPTRTDNPEFLKAITKPFTEMFVQLSSSKIRDIAQGKEVNGSLMTGDGHMFSSWSGSDAAAGGILLALSLVMLCTCLVLIVKLLASLLKGTIAKVLQRFINSDLPGVLKYFTGYLAILIGAGLTILVQSSSIFTSALTPLVGVGAIHIDRMYPLTLGSNIGTTVALCHLFFNLSGILVWYPVPFMRRVPIGLAKKLGETVFHYRWFAFVYLVFMFFLFPLIVFGLSLAGWQLLLGVAGPFALLAIFVATVNILKAKKPSVLPEELRSWDELPEIFRSLAPYDRLIVRMGRTCTCYGACRKSAANDEDEDVADFIAEEKRKAHERSRTSPPFQSVEFQTLPGVFSLSVSPEETRQSVETVV</sequence>
<feature type="compositionally biased region" description="Polar residues" evidence="7">
    <location>
        <begin position="1"/>
        <end position="11"/>
    </location>
</feature>
<evidence type="ECO:0000256" key="6">
    <source>
        <dbReference type="ARBA" id="ARBA00023136"/>
    </source>
</evidence>
<organism evidence="9 10">
    <name type="scientific">Batillaria attramentaria</name>
    <dbReference type="NCBI Taxonomy" id="370345"/>
    <lineage>
        <taxon>Eukaryota</taxon>
        <taxon>Metazoa</taxon>
        <taxon>Spiralia</taxon>
        <taxon>Lophotrochozoa</taxon>
        <taxon>Mollusca</taxon>
        <taxon>Gastropoda</taxon>
        <taxon>Caenogastropoda</taxon>
        <taxon>Sorbeoconcha</taxon>
        <taxon>Cerithioidea</taxon>
        <taxon>Batillariidae</taxon>
        <taxon>Batillaria</taxon>
    </lineage>
</organism>
<evidence type="ECO:0000256" key="7">
    <source>
        <dbReference type="SAM" id="MobiDB-lite"/>
    </source>
</evidence>
<evidence type="ECO:0000313" key="9">
    <source>
        <dbReference type="EMBL" id="KAK7504627.1"/>
    </source>
</evidence>
<dbReference type="AlphaFoldDB" id="A0ABD0M053"/>
<evidence type="ECO:0000256" key="1">
    <source>
        <dbReference type="ARBA" id="ARBA00004424"/>
    </source>
</evidence>
<proteinExistence type="inferred from homology"/>
<feature type="transmembrane region" description="Helical" evidence="8">
    <location>
        <begin position="140"/>
        <end position="161"/>
    </location>
</feature>
<dbReference type="PANTHER" id="PTHR10010:SF46">
    <property type="entry name" value="SODIUM-DEPENDENT PHOSPHATE TRANSPORT PROTEIN 2B"/>
    <property type="match status" value="1"/>
</dbReference>
<dbReference type="Proteomes" id="UP001519460">
    <property type="component" value="Unassembled WGS sequence"/>
</dbReference>
<accession>A0ABD0M053</accession>
<keyword evidence="3" id="KW-1003">Cell membrane</keyword>
<comment type="similarity">
    <text evidence="2">Belongs to the SLC34A transporter family.</text>
</comment>
<evidence type="ECO:0000313" key="10">
    <source>
        <dbReference type="Proteomes" id="UP001519460"/>
    </source>
</evidence>
<evidence type="ECO:0000256" key="5">
    <source>
        <dbReference type="ARBA" id="ARBA00022989"/>
    </source>
</evidence>
<feature type="transmembrane region" description="Helical" evidence="8">
    <location>
        <begin position="273"/>
        <end position="299"/>
    </location>
</feature>
<feature type="transmembrane region" description="Helical" evidence="8">
    <location>
        <begin position="320"/>
        <end position="341"/>
    </location>
</feature>
<evidence type="ECO:0000256" key="4">
    <source>
        <dbReference type="ARBA" id="ARBA00022692"/>
    </source>
</evidence>
<name>A0ABD0M053_9CAEN</name>
<dbReference type="NCBIfam" id="TIGR01013">
    <property type="entry name" value="2a58"/>
    <property type="match status" value="1"/>
</dbReference>
<keyword evidence="4 8" id="KW-0812">Transmembrane</keyword>
<keyword evidence="6 8" id="KW-0472">Membrane</keyword>
<feature type="transmembrane region" description="Helical" evidence="8">
    <location>
        <begin position="374"/>
        <end position="396"/>
    </location>
</feature>
<dbReference type="GO" id="GO:0005436">
    <property type="term" value="F:sodium:phosphate symporter activity"/>
    <property type="evidence" value="ECO:0007669"/>
    <property type="project" value="UniProtKB-ARBA"/>
</dbReference>
<dbReference type="PANTHER" id="PTHR10010">
    <property type="entry name" value="SOLUTE CARRIER FAMILY 34 SODIUM PHOSPHATE , MEMBER 2-RELATED"/>
    <property type="match status" value="1"/>
</dbReference>
<feature type="transmembrane region" description="Helical" evidence="8">
    <location>
        <begin position="446"/>
        <end position="467"/>
    </location>
</feature>
<evidence type="ECO:0000256" key="2">
    <source>
        <dbReference type="ARBA" id="ARBA00005808"/>
    </source>
</evidence>
<feature type="compositionally biased region" description="Basic and acidic residues" evidence="7">
    <location>
        <begin position="12"/>
        <end position="21"/>
    </location>
</feature>
<feature type="transmembrane region" description="Helical" evidence="8">
    <location>
        <begin position="417"/>
        <end position="440"/>
    </location>
</feature>
<dbReference type="GO" id="GO:0016324">
    <property type="term" value="C:apical plasma membrane"/>
    <property type="evidence" value="ECO:0007669"/>
    <property type="project" value="UniProtKB-SubCell"/>
</dbReference>
<feature type="transmembrane region" description="Helical" evidence="8">
    <location>
        <begin position="173"/>
        <end position="194"/>
    </location>
</feature>
<dbReference type="Pfam" id="PF02690">
    <property type="entry name" value="Na_Pi_cotrans"/>
    <property type="match status" value="2"/>
</dbReference>
<feature type="transmembrane region" description="Helical" evidence="8">
    <location>
        <begin position="57"/>
        <end position="78"/>
    </location>
</feature>
<feature type="region of interest" description="Disordered" evidence="7">
    <location>
        <begin position="1"/>
        <end position="33"/>
    </location>
</feature>
<comment type="subcellular location">
    <subcellularLocation>
        <location evidence="1">Apical cell membrane</location>
        <topology evidence="1">Multi-pass membrane protein</topology>
    </subcellularLocation>
</comment>
<evidence type="ECO:0000256" key="8">
    <source>
        <dbReference type="SAM" id="Phobius"/>
    </source>
</evidence>
<dbReference type="EMBL" id="JACVVK020000014">
    <property type="protein sequence ID" value="KAK7504627.1"/>
    <property type="molecule type" value="Genomic_DNA"/>
</dbReference>